<dbReference type="Pfam" id="PF04752">
    <property type="entry name" value="ChaC"/>
    <property type="match status" value="1"/>
</dbReference>
<reference evidence="3 4" key="1">
    <citation type="submission" date="2020-09" db="EMBL/GenBank/DDBJ databases">
        <title>Dyella sp. 7MK23 isolated from forest soil.</title>
        <authorList>
            <person name="Fu J."/>
        </authorList>
    </citation>
    <scope>NUCLEOTIDE SEQUENCE [LARGE SCALE GENOMIC DNA]</scope>
    <source>
        <strain evidence="3 4">7MK23</strain>
    </source>
</reference>
<evidence type="ECO:0000256" key="1">
    <source>
        <dbReference type="ARBA" id="ARBA00012344"/>
    </source>
</evidence>
<name>A0ABR9GG52_9GAMM</name>
<keyword evidence="2" id="KW-0456">Lyase</keyword>
<dbReference type="CDD" id="cd06661">
    <property type="entry name" value="GGCT_like"/>
    <property type="match status" value="1"/>
</dbReference>
<protein>
    <recommendedName>
        <fullName evidence="1">glutathione-specific gamma-glutamylcyclotransferase</fullName>
        <ecNumber evidence="1">4.3.2.7</ecNumber>
    </recommendedName>
</protein>
<dbReference type="EC" id="4.3.2.7" evidence="1"/>
<dbReference type="EMBL" id="JACZZA010000023">
    <property type="protein sequence ID" value="MBE1163030.1"/>
    <property type="molecule type" value="Genomic_DNA"/>
</dbReference>
<evidence type="ECO:0000313" key="3">
    <source>
        <dbReference type="EMBL" id="MBE1163030.1"/>
    </source>
</evidence>
<dbReference type="PANTHER" id="PTHR12192">
    <property type="entry name" value="CATION TRANSPORT PROTEIN CHAC-RELATED"/>
    <property type="match status" value="1"/>
</dbReference>
<dbReference type="Proteomes" id="UP000651010">
    <property type="component" value="Unassembled WGS sequence"/>
</dbReference>
<dbReference type="PANTHER" id="PTHR12192:SF2">
    <property type="entry name" value="GLUTATHIONE-SPECIFIC GAMMA-GLUTAMYLCYCLOTRANSFERASE 2"/>
    <property type="match status" value="1"/>
</dbReference>
<proteinExistence type="predicted"/>
<keyword evidence="4" id="KW-1185">Reference proteome</keyword>
<dbReference type="InterPro" id="IPR013024">
    <property type="entry name" value="GGCT-like"/>
</dbReference>
<organism evidence="3 4">
    <name type="scientific">Dyella acidiphila</name>
    <dbReference type="NCBI Taxonomy" id="2775866"/>
    <lineage>
        <taxon>Bacteria</taxon>
        <taxon>Pseudomonadati</taxon>
        <taxon>Pseudomonadota</taxon>
        <taxon>Gammaproteobacteria</taxon>
        <taxon>Lysobacterales</taxon>
        <taxon>Rhodanobacteraceae</taxon>
        <taxon>Dyella</taxon>
    </lineage>
</organism>
<evidence type="ECO:0000313" key="4">
    <source>
        <dbReference type="Proteomes" id="UP000651010"/>
    </source>
</evidence>
<sequence>MISSELKRFLGIVQSPRHKSMNFGSGPEISGQLTVDTWKKDKRMWIFGYGSLMSGAWESPFGCERRTKAELHGYRRAFNKGSVRNWGTKSFPCPTLNLIADPKASCLGIAFQFPEQRQADVEAHLAEREGKNFALAALMITIDEQQVPAMSPIYTGPALEIQAIEEMIAGIRRATGTNGSCFDYFANVYAELCKLGIDDPVVSRLWRSLQI</sequence>
<accession>A0ABR9GG52</accession>
<evidence type="ECO:0000256" key="2">
    <source>
        <dbReference type="ARBA" id="ARBA00023239"/>
    </source>
</evidence>
<comment type="caution">
    <text evidence="3">The sequence shown here is derived from an EMBL/GenBank/DDBJ whole genome shotgun (WGS) entry which is preliminary data.</text>
</comment>
<dbReference type="InterPro" id="IPR006840">
    <property type="entry name" value="ChaC"/>
</dbReference>
<dbReference type="Gene3D" id="3.10.490.10">
    <property type="entry name" value="Gamma-glutamyl cyclotransferase-like"/>
    <property type="match status" value="1"/>
</dbReference>
<gene>
    <name evidence="3" type="ORF">IGX34_21810</name>
</gene>